<dbReference type="Gene3D" id="1.25.40.10">
    <property type="entry name" value="Tetratricopeptide repeat domain"/>
    <property type="match status" value="1"/>
</dbReference>
<accession>A0A382QY14</accession>
<sequence length="146" mass="17042">MLRTACLSLFLFLSLFQTGWAQNDRIRFRDANEKDARCDIIDMTWRKVSFYLIAGGQQIRQDRATKEIREIIFGDGSKPYDYKSAENLMNNGRYEDAISKFEKARRNPRCSSALKQTAGRNIAICHYYAGDYDRAISFAQQFRKEN</sequence>
<proteinExistence type="predicted"/>
<dbReference type="EMBL" id="UINC01117414">
    <property type="protein sequence ID" value="SVC89820.1"/>
    <property type="molecule type" value="Genomic_DNA"/>
</dbReference>
<organism evidence="1">
    <name type="scientific">marine metagenome</name>
    <dbReference type="NCBI Taxonomy" id="408172"/>
    <lineage>
        <taxon>unclassified sequences</taxon>
        <taxon>metagenomes</taxon>
        <taxon>ecological metagenomes</taxon>
    </lineage>
</organism>
<evidence type="ECO:0008006" key="2">
    <source>
        <dbReference type="Google" id="ProtNLM"/>
    </source>
</evidence>
<feature type="non-terminal residue" evidence="1">
    <location>
        <position position="146"/>
    </location>
</feature>
<dbReference type="Pfam" id="PF13174">
    <property type="entry name" value="TPR_6"/>
    <property type="match status" value="1"/>
</dbReference>
<dbReference type="InterPro" id="IPR011990">
    <property type="entry name" value="TPR-like_helical_dom_sf"/>
</dbReference>
<evidence type="ECO:0000313" key="1">
    <source>
        <dbReference type="EMBL" id="SVC89820.1"/>
    </source>
</evidence>
<gene>
    <name evidence="1" type="ORF">METZ01_LOCUS342674</name>
</gene>
<dbReference type="SUPFAM" id="SSF48452">
    <property type="entry name" value="TPR-like"/>
    <property type="match status" value="1"/>
</dbReference>
<name>A0A382QY14_9ZZZZ</name>
<dbReference type="InterPro" id="IPR019734">
    <property type="entry name" value="TPR_rpt"/>
</dbReference>
<dbReference type="AlphaFoldDB" id="A0A382QY14"/>
<reference evidence="1" key="1">
    <citation type="submission" date="2018-05" db="EMBL/GenBank/DDBJ databases">
        <authorList>
            <person name="Lanie J.A."/>
            <person name="Ng W.-L."/>
            <person name="Kazmierczak K.M."/>
            <person name="Andrzejewski T.M."/>
            <person name="Davidsen T.M."/>
            <person name="Wayne K.J."/>
            <person name="Tettelin H."/>
            <person name="Glass J.I."/>
            <person name="Rusch D."/>
            <person name="Podicherti R."/>
            <person name="Tsui H.-C.T."/>
            <person name="Winkler M.E."/>
        </authorList>
    </citation>
    <scope>NUCLEOTIDE SEQUENCE</scope>
</reference>
<protein>
    <recommendedName>
        <fullName evidence="2">Tetratricopeptide repeat protein</fullName>
    </recommendedName>
</protein>